<accession>C5M159</accession>
<dbReference type="EMBL" id="GG687290">
    <property type="protein sequence ID" value="EEQ97289.1"/>
    <property type="molecule type" value="Genomic_DNA"/>
</dbReference>
<reference evidence="1 2" key="1">
    <citation type="submission" date="2008-07" db="EMBL/GenBank/DDBJ databases">
        <authorList>
            <person name="El-Sayed N."/>
            <person name="Caler E."/>
            <person name="Inman J."/>
            <person name="Amedeo P."/>
            <person name="Hass B."/>
            <person name="Wortman J."/>
        </authorList>
    </citation>
    <scope>NUCLEOTIDE SEQUENCE [LARGE SCALE GENOMIC DNA]</scope>
    <source>
        <strain evidence="2">ATCC 50983 / TXsc</strain>
    </source>
</reference>
<evidence type="ECO:0000313" key="1">
    <source>
        <dbReference type="EMBL" id="EEQ97289.1"/>
    </source>
</evidence>
<gene>
    <name evidence="1" type="ORF">Pmar_PMAR024732</name>
</gene>
<proteinExistence type="predicted"/>
<dbReference type="RefSeq" id="XP_002764572.1">
    <property type="nucleotide sequence ID" value="XM_002764526.1"/>
</dbReference>
<dbReference type="InParanoid" id="C5M159"/>
<name>C5M159_PERM5</name>
<keyword evidence="2" id="KW-1185">Reference proteome</keyword>
<dbReference type="AlphaFoldDB" id="C5M159"/>
<protein>
    <submittedName>
        <fullName evidence="1">Uncharacterized protein</fullName>
    </submittedName>
</protein>
<dbReference type="Proteomes" id="UP000007800">
    <property type="component" value="Unassembled WGS sequence"/>
</dbReference>
<sequence length="82" mass="9091">MAVESNSVAAVAVLARHTNLLILEKEENNHPLAAMMGMINKEPILDPMVIILKAPLLIRYEGMSRPKLADPRKLRASILYAN</sequence>
<organism evidence="2">
    <name type="scientific">Perkinsus marinus (strain ATCC 50983 / TXsc)</name>
    <dbReference type="NCBI Taxonomy" id="423536"/>
    <lineage>
        <taxon>Eukaryota</taxon>
        <taxon>Sar</taxon>
        <taxon>Alveolata</taxon>
        <taxon>Perkinsozoa</taxon>
        <taxon>Perkinsea</taxon>
        <taxon>Perkinsida</taxon>
        <taxon>Perkinsidae</taxon>
        <taxon>Perkinsus</taxon>
    </lineage>
</organism>
<evidence type="ECO:0000313" key="2">
    <source>
        <dbReference type="Proteomes" id="UP000007800"/>
    </source>
</evidence>
<dbReference type="GeneID" id="9054514"/>